<dbReference type="Pfam" id="PF00497">
    <property type="entry name" value="SBP_bac_3"/>
    <property type="match status" value="1"/>
</dbReference>
<evidence type="ECO:0000256" key="2">
    <source>
        <dbReference type="SAM" id="SignalP"/>
    </source>
</evidence>
<sequence length="241" mass="26682">MNRVFKFIFALLLMLNLANAKTLIFGSDAEYPPFGYIDENNKIAGFDIDLVDAISKKAGFEYKFIKVGFDALIPALKAGKIDAIAASMSATAERRKSVDFSNAYFYTKNLYLKMASDKEITSKDDLKTKRIGVMLGTVQESVAHEIKGAKVIATEGIAGSIMNLKAGKVDVVIVDSSVGYGYLKKNTDIVKWLEENDGSDGFAMAFDKDKHSEFLAKFNKALEDIKSDGTYEKLLEKYDLK</sequence>
<dbReference type="GO" id="GO:0016020">
    <property type="term" value="C:membrane"/>
    <property type="evidence" value="ECO:0007669"/>
    <property type="project" value="InterPro"/>
</dbReference>
<accession>A0A562XKF6</accession>
<dbReference type="PANTHER" id="PTHR35936">
    <property type="entry name" value="MEMBRANE-BOUND LYTIC MUREIN TRANSGLYCOSYLASE F"/>
    <property type="match status" value="1"/>
</dbReference>
<evidence type="ECO:0000256" key="1">
    <source>
        <dbReference type="ARBA" id="ARBA00022729"/>
    </source>
</evidence>
<feature type="domain" description="Solute-binding protein family 3/N-terminal" evidence="3">
    <location>
        <begin position="22"/>
        <end position="241"/>
    </location>
</feature>
<feature type="signal peptide" evidence="2">
    <location>
        <begin position="1"/>
        <end position="20"/>
    </location>
</feature>
<dbReference type="PANTHER" id="PTHR35936:SF17">
    <property type="entry name" value="ARGININE-BINDING EXTRACELLULAR PROTEIN ARTP"/>
    <property type="match status" value="1"/>
</dbReference>
<protein>
    <submittedName>
        <fullName evidence="5">Transporter substrate-binding domain-containing protein</fullName>
    </submittedName>
</protein>
<name>A0A562XKF6_CAMHY</name>
<dbReference type="RefSeq" id="WP_111975120.1">
    <property type="nucleotide sequence ID" value="NZ_VOAP01000003.1"/>
</dbReference>
<feature type="chain" id="PRO_5022218395" evidence="2">
    <location>
        <begin position="21"/>
        <end position="241"/>
    </location>
</feature>
<evidence type="ECO:0000313" key="5">
    <source>
        <dbReference type="EMBL" id="TWO22587.1"/>
    </source>
</evidence>
<evidence type="ECO:0000259" key="3">
    <source>
        <dbReference type="SMART" id="SM00062"/>
    </source>
</evidence>
<dbReference type="InterPro" id="IPR001638">
    <property type="entry name" value="Solute-binding_3/MltF_N"/>
</dbReference>
<dbReference type="EMBL" id="VOAP01000003">
    <property type="protein sequence ID" value="TWO22587.1"/>
    <property type="molecule type" value="Genomic_DNA"/>
</dbReference>
<comment type="caution">
    <text evidence="5">The sequence shown here is derived from an EMBL/GenBank/DDBJ whole genome shotgun (WGS) entry which is preliminary data.</text>
</comment>
<dbReference type="GO" id="GO:0015276">
    <property type="term" value="F:ligand-gated monoatomic ion channel activity"/>
    <property type="evidence" value="ECO:0007669"/>
    <property type="project" value="InterPro"/>
</dbReference>
<dbReference type="SUPFAM" id="SSF53850">
    <property type="entry name" value="Periplasmic binding protein-like II"/>
    <property type="match status" value="1"/>
</dbReference>
<gene>
    <name evidence="5" type="ORF">YZ82_01330</name>
</gene>
<keyword evidence="1 2" id="KW-0732">Signal</keyword>
<feature type="domain" description="Ionotropic glutamate receptor C-terminal" evidence="4">
    <location>
        <begin position="22"/>
        <end position="239"/>
    </location>
</feature>
<proteinExistence type="predicted"/>
<organism evidence="5 6">
    <name type="scientific">Campylobacter hyointestinalis</name>
    <dbReference type="NCBI Taxonomy" id="198"/>
    <lineage>
        <taxon>Bacteria</taxon>
        <taxon>Pseudomonadati</taxon>
        <taxon>Campylobacterota</taxon>
        <taxon>Epsilonproteobacteria</taxon>
        <taxon>Campylobacterales</taxon>
        <taxon>Campylobacteraceae</taxon>
        <taxon>Campylobacter</taxon>
    </lineage>
</organism>
<dbReference type="Gene3D" id="3.40.190.10">
    <property type="entry name" value="Periplasmic binding protein-like II"/>
    <property type="match status" value="2"/>
</dbReference>
<dbReference type="SMART" id="SM00062">
    <property type="entry name" value="PBPb"/>
    <property type="match status" value="1"/>
</dbReference>
<dbReference type="AlphaFoldDB" id="A0A562XKF6"/>
<dbReference type="Proteomes" id="UP000321812">
    <property type="component" value="Unassembled WGS sequence"/>
</dbReference>
<dbReference type="InterPro" id="IPR001320">
    <property type="entry name" value="Iontro_rcpt_C"/>
</dbReference>
<dbReference type="SMART" id="SM00079">
    <property type="entry name" value="PBPe"/>
    <property type="match status" value="1"/>
</dbReference>
<reference evidence="5 6" key="1">
    <citation type="submission" date="2019-07" db="EMBL/GenBank/DDBJ databases">
        <title>Rapid identification of Enteric Bacteria from Whole Genome Sequences (WGS) using Average Nucleotide Identity (ANI).</title>
        <authorList>
            <person name="Lane C."/>
        </authorList>
    </citation>
    <scope>NUCLEOTIDE SEQUENCE [LARGE SCALE GENOMIC DNA]</scope>
    <source>
        <strain evidence="5 6">D2411</strain>
    </source>
</reference>
<evidence type="ECO:0000313" key="6">
    <source>
        <dbReference type="Proteomes" id="UP000321812"/>
    </source>
</evidence>
<evidence type="ECO:0000259" key="4">
    <source>
        <dbReference type="SMART" id="SM00079"/>
    </source>
</evidence>